<feature type="compositionally biased region" description="Low complexity" evidence="1">
    <location>
        <begin position="224"/>
        <end position="240"/>
    </location>
</feature>
<organism evidence="2 3">
    <name type="scientific">Mycena albidolilacea</name>
    <dbReference type="NCBI Taxonomy" id="1033008"/>
    <lineage>
        <taxon>Eukaryota</taxon>
        <taxon>Fungi</taxon>
        <taxon>Dikarya</taxon>
        <taxon>Basidiomycota</taxon>
        <taxon>Agaricomycotina</taxon>
        <taxon>Agaricomycetes</taxon>
        <taxon>Agaricomycetidae</taxon>
        <taxon>Agaricales</taxon>
        <taxon>Marasmiineae</taxon>
        <taxon>Mycenaceae</taxon>
        <taxon>Mycena</taxon>
    </lineage>
</organism>
<gene>
    <name evidence="2" type="ORF">DFH08DRAFT_953691</name>
</gene>
<reference evidence="2" key="1">
    <citation type="submission" date="2023-03" db="EMBL/GenBank/DDBJ databases">
        <title>Massive genome expansion in bonnet fungi (Mycena s.s.) driven by repeated elements and novel gene families across ecological guilds.</title>
        <authorList>
            <consortium name="Lawrence Berkeley National Laboratory"/>
            <person name="Harder C.B."/>
            <person name="Miyauchi S."/>
            <person name="Viragh M."/>
            <person name="Kuo A."/>
            <person name="Thoen E."/>
            <person name="Andreopoulos B."/>
            <person name="Lu D."/>
            <person name="Skrede I."/>
            <person name="Drula E."/>
            <person name="Henrissat B."/>
            <person name="Morin E."/>
            <person name="Kohler A."/>
            <person name="Barry K."/>
            <person name="LaButti K."/>
            <person name="Morin E."/>
            <person name="Salamov A."/>
            <person name="Lipzen A."/>
            <person name="Mereny Z."/>
            <person name="Hegedus B."/>
            <person name="Baldrian P."/>
            <person name="Stursova M."/>
            <person name="Weitz H."/>
            <person name="Taylor A."/>
            <person name="Grigoriev I.V."/>
            <person name="Nagy L.G."/>
            <person name="Martin F."/>
            <person name="Kauserud H."/>
        </authorList>
    </citation>
    <scope>NUCLEOTIDE SEQUENCE</scope>
    <source>
        <strain evidence="2">CBHHK002</strain>
    </source>
</reference>
<evidence type="ECO:0000256" key="1">
    <source>
        <dbReference type="SAM" id="MobiDB-lite"/>
    </source>
</evidence>
<dbReference type="AlphaFoldDB" id="A0AAD7AH89"/>
<feature type="region of interest" description="Disordered" evidence="1">
    <location>
        <begin position="100"/>
        <end position="182"/>
    </location>
</feature>
<evidence type="ECO:0000313" key="3">
    <source>
        <dbReference type="Proteomes" id="UP001218218"/>
    </source>
</evidence>
<proteinExistence type="predicted"/>
<feature type="region of interest" description="Disordered" evidence="1">
    <location>
        <begin position="198"/>
        <end position="240"/>
    </location>
</feature>
<feature type="compositionally biased region" description="Basic and acidic residues" evidence="1">
    <location>
        <begin position="100"/>
        <end position="113"/>
    </location>
</feature>
<keyword evidence="3" id="KW-1185">Reference proteome</keyword>
<dbReference type="Proteomes" id="UP001218218">
    <property type="component" value="Unassembled WGS sequence"/>
</dbReference>
<protein>
    <submittedName>
        <fullName evidence="2">Uncharacterized protein</fullName>
    </submittedName>
</protein>
<comment type="caution">
    <text evidence="2">The sequence shown here is derived from an EMBL/GenBank/DDBJ whole genome shotgun (WGS) entry which is preliminary data.</text>
</comment>
<evidence type="ECO:0000313" key="2">
    <source>
        <dbReference type="EMBL" id="KAJ7358566.1"/>
    </source>
</evidence>
<name>A0AAD7AH89_9AGAR</name>
<accession>A0AAD7AH89</accession>
<dbReference type="EMBL" id="JARIHO010000007">
    <property type="protein sequence ID" value="KAJ7358566.1"/>
    <property type="molecule type" value="Genomic_DNA"/>
</dbReference>
<sequence>MVCDLPFVSHGNYKNDNDHDQNTWKFWYLVFGVGLFTAQKDAVGAAAGGVDSVHVFLTRDQATRAWGRWCQRHHKDGYHKTLDARESDADFSDDNIAEAKREAKRDVVKREPVRPSPNTPARNASAPVRRMPVKLPLFADDSDDGHHSVRVKRNAPSPTKALKRGSPRKAPNIEKTMLESDDDDIFASDSSVEAPLMVAGAQPRSRSAALSPLTEDEDVPMPPSESAAMSTTVSSTSSLSATSTTFSSISGAIRRPAASVARGSSSTVPVVAPIPTAPVATPSALMLYNRRTRVLYDDPKEAVREKQCGDSMQVVEVADVVEWISGLRK</sequence>